<keyword evidence="1" id="KW-0808">Transferase</keyword>
<dbReference type="GO" id="GO:0003677">
    <property type="term" value="F:DNA binding"/>
    <property type="evidence" value="ECO:0007669"/>
    <property type="project" value="UniProtKB-KW"/>
</dbReference>
<dbReference type="SUPFAM" id="SSF53062">
    <property type="entry name" value="PTS system fructose IIA component-like"/>
    <property type="match status" value="1"/>
</dbReference>
<dbReference type="InterPro" id="IPR036634">
    <property type="entry name" value="PRD_sf"/>
</dbReference>
<reference evidence="8 9" key="1">
    <citation type="journal article" date="2011" name="EMBO J.">
        <title>Structural diversity of bacterial flagellar motors.</title>
        <authorList>
            <person name="Chen S."/>
            <person name="Beeby M."/>
            <person name="Murphy G.E."/>
            <person name="Leadbetter J.R."/>
            <person name="Hendrixson D.R."/>
            <person name="Briegel A."/>
            <person name="Li Z."/>
            <person name="Shi J."/>
            <person name="Tocheva E.I."/>
            <person name="Muller A."/>
            <person name="Dobro M.J."/>
            <person name="Jensen G.J."/>
        </authorList>
    </citation>
    <scope>NUCLEOTIDE SEQUENCE [LARGE SCALE GENOMIC DNA]</scope>
    <source>
        <strain evidence="8 9">DSM 6540</strain>
    </source>
</reference>
<comment type="caution">
    <text evidence="8">The sequence shown here is derived from an EMBL/GenBank/DDBJ whole genome shotgun (WGS) entry which is preliminary data.</text>
</comment>
<sequence length="900" mass="101849">MKMKRIELVYEKLKELYAGQGLTASEIADSLGMSRANVSSDLNKLVAEGKAEKIKSKPVLFIPFKIEQKVETETIFDLLCKNNPSLFAAIEQAKAAVLYPPKGMNIMILGDTGVGKSMFADLIYAYAKEVKRLPVNSPFVLFNCADYANNPQLLISQLFGCKKGAYTGADEDKSGLIEKADNGILFLDEVHRLPPEGQELFFTFMDKGMFRRLGETDVERRANVLIIAATTENPESSLLRTFTRRIPMVISLPALSQRSFEERFHLIKLFMDNESARLGRPISVSVNSLKAFLSYSCPNNIGQLKSDIRLACARAYADYVSRRKEEIRINSSDLPSAITAGLFMETEHRQLWNKIVGINRRYVVFDGKSDQLLFEDAPEKQDIYDLINLRIHELKSQGLDAASLDREIEKDFNEYFQMYFHNAHRHYDTASLKYVVSPQILRLTEEIIRYSEENLNRLLGNHIYYGLATHINNVVERLRHKKKIINPQLNRIRVEHSEEFAVALDCLQIIGRVMEVSLPVDEAGYLAMFFVYSSRGVEQRNKDVKVFVAAHGQSTATSMAETANALLGAPVAIGFNVPLDERPQAVIARITTYINESKNIANVLLLVDMGSLTAFGEELEKTCRIKTKTLPLVSTLHVLEAARKAMLGYSLEEVYREVLDVYLLIDDELQSARLAEIDARKLAIVTVCTTGEGTARVLQTVLERNLHFNQEMLDIIPVNLVGEEDIYTRLHRLANKYQLVAAVTPFPLRVQVPQFDLEEVLRKKGIEKLQLLIDEETTYNTLGETLAHQLQHVDGFQVLDEIKAFNQMMSEQLGVKVPTNALIGLTLHLACMIDRLSAGATGEPFENKDRFMTEHAAMAQMVRRAVSLLERKYRVIVSDDEVCYIVNFFNHVKVNRLESN</sequence>
<dbReference type="Gene3D" id="1.10.10.60">
    <property type="entry name" value="Homeodomain-like"/>
    <property type="match status" value="1"/>
</dbReference>
<dbReference type="SUPFAM" id="SSF63520">
    <property type="entry name" value="PTS-regulatory domain, PRD"/>
    <property type="match status" value="2"/>
</dbReference>
<dbReference type="eggNOG" id="COG1221">
    <property type="taxonomic scope" value="Bacteria"/>
</dbReference>
<dbReference type="RefSeq" id="WP_004093328.1">
    <property type="nucleotide sequence ID" value="NZ_AFGF01000038.1"/>
</dbReference>
<dbReference type="STRING" id="1009370.ALO_04808"/>
<proteinExistence type="predicted"/>
<keyword evidence="2" id="KW-0547">Nucleotide-binding</keyword>
<dbReference type="GO" id="GO:0009401">
    <property type="term" value="P:phosphoenolpyruvate-dependent sugar phosphotransferase system"/>
    <property type="evidence" value="ECO:0007669"/>
    <property type="project" value="InterPro"/>
</dbReference>
<dbReference type="SMART" id="SM00382">
    <property type="entry name" value="AAA"/>
    <property type="match status" value="1"/>
</dbReference>
<dbReference type="InterPro" id="IPR027417">
    <property type="entry name" value="P-loop_NTPase"/>
</dbReference>
<feature type="domain" description="PRD" evidence="7">
    <location>
        <begin position="793"/>
        <end position="899"/>
    </location>
</feature>
<dbReference type="PROSITE" id="PS00676">
    <property type="entry name" value="SIGMA54_INTERACT_2"/>
    <property type="match status" value="1"/>
</dbReference>
<dbReference type="Gene3D" id="3.40.50.510">
    <property type="entry name" value="Phosphotransferase system, mannose-type IIA component"/>
    <property type="match status" value="1"/>
</dbReference>
<dbReference type="Pfam" id="PF00158">
    <property type="entry name" value="Sigma54_activat"/>
    <property type="match status" value="1"/>
</dbReference>
<protein>
    <submittedName>
        <fullName evidence="8">PTS system transcriptional activator</fullName>
    </submittedName>
</protein>
<dbReference type="InterPro" id="IPR025943">
    <property type="entry name" value="Sigma_54_int_dom_ATP-bd_2"/>
</dbReference>
<evidence type="ECO:0000259" key="7">
    <source>
        <dbReference type="PROSITE" id="PS51372"/>
    </source>
</evidence>
<dbReference type="SUPFAM" id="SSF46785">
    <property type="entry name" value="Winged helix' DNA-binding domain"/>
    <property type="match status" value="1"/>
</dbReference>
<feature type="domain" description="Sigma-54 factor interaction" evidence="5">
    <location>
        <begin position="79"/>
        <end position="313"/>
    </location>
</feature>
<dbReference type="GO" id="GO:0016740">
    <property type="term" value="F:transferase activity"/>
    <property type="evidence" value="ECO:0007669"/>
    <property type="project" value="UniProtKB-KW"/>
</dbReference>
<dbReference type="GO" id="GO:0005524">
    <property type="term" value="F:ATP binding"/>
    <property type="evidence" value="ECO:0007669"/>
    <property type="project" value="UniProtKB-KW"/>
</dbReference>
<dbReference type="InterPro" id="IPR036662">
    <property type="entry name" value="PTS_EIIA_man-typ_sf"/>
</dbReference>
<dbReference type="PROSITE" id="PS00675">
    <property type="entry name" value="SIGMA54_INTERACT_1"/>
    <property type="match status" value="1"/>
</dbReference>
<dbReference type="Pfam" id="PF03610">
    <property type="entry name" value="EIIA-man"/>
    <property type="match status" value="1"/>
</dbReference>
<keyword evidence="3" id="KW-0067">ATP-binding</keyword>
<dbReference type="PROSITE" id="PS50045">
    <property type="entry name" value="SIGMA54_INTERACT_4"/>
    <property type="match status" value="1"/>
</dbReference>
<dbReference type="eggNOG" id="COG3933">
    <property type="taxonomic scope" value="Bacteria"/>
</dbReference>
<dbReference type="GO" id="GO:0016020">
    <property type="term" value="C:membrane"/>
    <property type="evidence" value="ECO:0007669"/>
    <property type="project" value="InterPro"/>
</dbReference>
<dbReference type="SUPFAM" id="SSF52540">
    <property type="entry name" value="P-loop containing nucleoside triphosphate hydrolases"/>
    <property type="match status" value="1"/>
</dbReference>
<dbReference type="Gene3D" id="3.40.50.300">
    <property type="entry name" value="P-loop containing nucleotide triphosphate hydrolases"/>
    <property type="match status" value="1"/>
</dbReference>
<dbReference type="InterPro" id="IPR025662">
    <property type="entry name" value="Sigma_54_int_dom_ATP-bd_1"/>
</dbReference>
<evidence type="ECO:0000313" key="9">
    <source>
        <dbReference type="Proteomes" id="UP000003240"/>
    </source>
</evidence>
<dbReference type="PROSITE" id="PS51372">
    <property type="entry name" value="PRD_2"/>
    <property type="match status" value="2"/>
</dbReference>
<feature type="domain" description="PRD" evidence="7">
    <location>
        <begin position="435"/>
        <end position="540"/>
    </location>
</feature>
<evidence type="ECO:0000259" key="5">
    <source>
        <dbReference type="PROSITE" id="PS50045"/>
    </source>
</evidence>
<dbReference type="InterPro" id="IPR003593">
    <property type="entry name" value="AAA+_ATPase"/>
</dbReference>
<name>F7NFX8_9FIRM</name>
<dbReference type="PANTHER" id="PTHR32071:SF38">
    <property type="entry name" value="PSP OPERON TRANSCRIPTIONAL ACTIVATOR"/>
    <property type="match status" value="1"/>
</dbReference>
<feature type="domain" description="PTS EIIA type-4" evidence="6">
    <location>
        <begin position="543"/>
        <end position="682"/>
    </location>
</feature>
<evidence type="ECO:0000256" key="4">
    <source>
        <dbReference type="ARBA" id="ARBA00023125"/>
    </source>
</evidence>
<dbReference type="GO" id="GO:0006355">
    <property type="term" value="P:regulation of DNA-templated transcription"/>
    <property type="evidence" value="ECO:0007669"/>
    <property type="project" value="InterPro"/>
</dbReference>
<dbReference type="PANTHER" id="PTHR32071">
    <property type="entry name" value="TRANSCRIPTIONAL REGULATORY PROTEIN"/>
    <property type="match status" value="1"/>
</dbReference>
<dbReference type="InterPro" id="IPR004701">
    <property type="entry name" value="PTS_EIIA_man-typ"/>
</dbReference>
<dbReference type="Proteomes" id="UP000003240">
    <property type="component" value="Unassembled WGS sequence"/>
</dbReference>
<evidence type="ECO:0000259" key="6">
    <source>
        <dbReference type="PROSITE" id="PS51096"/>
    </source>
</evidence>
<evidence type="ECO:0000256" key="3">
    <source>
        <dbReference type="ARBA" id="ARBA00022840"/>
    </source>
</evidence>
<evidence type="ECO:0000256" key="1">
    <source>
        <dbReference type="ARBA" id="ARBA00022679"/>
    </source>
</evidence>
<dbReference type="Pfam" id="PF00874">
    <property type="entry name" value="PRD"/>
    <property type="match status" value="2"/>
</dbReference>
<dbReference type="PROSITE" id="PS51096">
    <property type="entry name" value="PTS_EIIA_TYPE_4"/>
    <property type="match status" value="1"/>
</dbReference>
<evidence type="ECO:0000313" key="8">
    <source>
        <dbReference type="EMBL" id="EGO65041.1"/>
    </source>
</evidence>
<dbReference type="EMBL" id="AFGF01000038">
    <property type="protein sequence ID" value="EGO65041.1"/>
    <property type="molecule type" value="Genomic_DNA"/>
</dbReference>
<dbReference type="CDD" id="cd00009">
    <property type="entry name" value="AAA"/>
    <property type="match status" value="1"/>
</dbReference>
<organism evidence="8 9">
    <name type="scientific">Acetonema longum DSM 6540</name>
    <dbReference type="NCBI Taxonomy" id="1009370"/>
    <lineage>
        <taxon>Bacteria</taxon>
        <taxon>Bacillati</taxon>
        <taxon>Bacillota</taxon>
        <taxon>Negativicutes</taxon>
        <taxon>Acetonemataceae</taxon>
        <taxon>Acetonema</taxon>
    </lineage>
</organism>
<dbReference type="InterPro" id="IPR036390">
    <property type="entry name" value="WH_DNA-bd_sf"/>
</dbReference>
<dbReference type="InterPro" id="IPR011608">
    <property type="entry name" value="PRD"/>
</dbReference>
<dbReference type="AlphaFoldDB" id="F7NFX8"/>
<gene>
    <name evidence="8" type="ORF">ALO_04808</name>
</gene>
<evidence type="ECO:0000256" key="2">
    <source>
        <dbReference type="ARBA" id="ARBA00022741"/>
    </source>
</evidence>
<dbReference type="Gene3D" id="1.10.1790.10">
    <property type="entry name" value="PRD domain"/>
    <property type="match status" value="2"/>
</dbReference>
<keyword evidence="9" id="KW-1185">Reference proteome</keyword>
<keyword evidence="4" id="KW-0238">DNA-binding</keyword>
<accession>F7NFX8</accession>
<dbReference type="InterPro" id="IPR002078">
    <property type="entry name" value="Sigma_54_int"/>
</dbReference>